<dbReference type="InterPro" id="IPR058240">
    <property type="entry name" value="rSAM_sf"/>
</dbReference>
<dbReference type="SUPFAM" id="SSF102114">
    <property type="entry name" value="Radical SAM enzymes"/>
    <property type="match status" value="1"/>
</dbReference>
<dbReference type="PROSITE" id="PS51918">
    <property type="entry name" value="RADICAL_SAM"/>
    <property type="match status" value="1"/>
</dbReference>
<accession>A0A0C7P1C9</accession>
<evidence type="ECO:0000256" key="3">
    <source>
        <dbReference type="ARBA" id="ARBA00023004"/>
    </source>
</evidence>
<dbReference type="InterPro" id="IPR023885">
    <property type="entry name" value="4Fe4S-binding_SPASM_dom"/>
</dbReference>
<dbReference type="HOGENOM" id="CLU_044700_0_0_0"/>
<dbReference type="PANTHER" id="PTHR43524">
    <property type="entry name" value="RADICAL SAM SUPERFAMILY PROTEIN"/>
    <property type="match status" value="1"/>
</dbReference>
<evidence type="ECO:0000256" key="4">
    <source>
        <dbReference type="ARBA" id="ARBA00023014"/>
    </source>
</evidence>
<dbReference type="Gene3D" id="3.20.20.70">
    <property type="entry name" value="Aldolase class I"/>
    <property type="match status" value="1"/>
</dbReference>
<keyword evidence="2" id="KW-0479">Metal-binding</keyword>
<evidence type="ECO:0000256" key="2">
    <source>
        <dbReference type="ARBA" id="ARBA00022723"/>
    </source>
</evidence>
<dbReference type="EMBL" id="LN824141">
    <property type="protein sequence ID" value="CEP78080.1"/>
    <property type="molecule type" value="Genomic_DNA"/>
</dbReference>
<dbReference type="KEGG" id="dtn:DTL3_0770"/>
<dbReference type="PANTHER" id="PTHR43524:SF1">
    <property type="entry name" value="RADICAL SAM SUPERFAMILY PROTEIN"/>
    <property type="match status" value="1"/>
</dbReference>
<keyword evidence="3" id="KW-0408">Iron</keyword>
<dbReference type="Proteomes" id="UP000032809">
    <property type="component" value="Chromosome I"/>
</dbReference>
<dbReference type="GO" id="GO:0046872">
    <property type="term" value="F:metal ion binding"/>
    <property type="evidence" value="ECO:0007669"/>
    <property type="project" value="UniProtKB-KW"/>
</dbReference>
<keyword evidence="7" id="KW-1185">Reference proteome</keyword>
<evidence type="ECO:0000313" key="6">
    <source>
        <dbReference type="EMBL" id="CEP78080.1"/>
    </source>
</evidence>
<proteinExistence type="predicted"/>
<sequence length="377" mass="43121">MVFYINNIFKVFELKKALNSVNPNLSKIFLPFVLQNPEYFLKSYPIVKNYWCSNEIRRELLDKEGIKVPPIMILSVTPSCNLSCQGCFAFNIGNVNQDISSAKHSLRKEDWINFIDESNKLGVFSYLIAGGEPFMIPNLLDICKSYKNNLFLIFTNGTLINDSIFSELEKLVNTLLIVSLEGNDYLTDKRRGADTFNKAFSTINKLNEKNILSGVSVTITKDNYLYWMEEDNLQKLIDKDIKIAFFIEYIETEASPEKLYSLNLEQRKIFREKILYYKKNKNIFIIHSPGDEDAFGGCVSSGIGFAHINPYGDVTPCPVTNVSSHNIKTSSFKEALKSDFFVAIRENKKLLENNDSACSLALKVKELEQLKNRKFDS</sequence>
<dbReference type="InterPro" id="IPR013785">
    <property type="entry name" value="Aldolase_TIM"/>
</dbReference>
<reference evidence="7" key="1">
    <citation type="submission" date="2014-11" db="EMBL/GenBank/DDBJ databases">
        <authorList>
            <person name="Wibberg D."/>
        </authorList>
    </citation>
    <scope>NUCLEOTIDE SEQUENCE [LARGE SCALE GENOMIC DNA]</scope>
    <source>
        <strain evidence="7">L3</strain>
    </source>
</reference>
<dbReference type="CDD" id="cd01335">
    <property type="entry name" value="Radical_SAM"/>
    <property type="match status" value="1"/>
</dbReference>
<evidence type="ECO:0000313" key="7">
    <source>
        <dbReference type="Proteomes" id="UP000032809"/>
    </source>
</evidence>
<name>A0A0C7P1C9_DEFTU</name>
<feature type="domain" description="Radical SAM core" evidence="5">
    <location>
        <begin position="66"/>
        <end position="291"/>
    </location>
</feature>
<evidence type="ECO:0000259" key="5">
    <source>
        <dbReference type="PROSITE" id="PS51918"/>
    </source>
</evidence>
<dbReference type="GO" id="GO:0051536">
    <property type="term" value="F:iron-sulfur cluster binding"/>
    <property type="evidence" value="ECO:0007669"/>
    <property type="project" value="UniProtKB-KW"/>
</dbReference>
<protein>
    <submittedName>
        <fullName evidence="6">Putative Fe-S oxidoreductases</fullName>
    </submittedName>
</protein>
<gene>
    <name evidence="6" type="ORF">DTL3_0770</name>
</gene>
<keyword evidence="4" id="KW-0411">Iron-sulfur</keyword>
<dbReference type="SFLD" id="SFLDS00029">
    <property type="entry name" value="Radical_SAM"/>
    <property type="match status" value="1"/>
</dbReference>
<evidence type="ECO:0000256" key="1">
    <source>
        <dbReference type="ARBA" id="ARBA00022691"/>
    </source>
</evidence>
<dbReference type="STRING" id="1006576.DTL3_0770"/>
<dbReference type="SFLD" id="SFLDG01067">
    <property type="entry name" value="SPASM/twitch_domain_containing"/>
    <property type="match status" value="1"/>
</dbReference>
<dbReference type="Pfam" id="PF04055">
    <property type="entry name" value="Radical_SAM"/>
    <property type="match status" value="1"/>
</dbReference>
<keyword evidence="1" id="KW-0949">S-adenosyl-L-methionine</keyword>
<dbReference type="Pfam" id="PF13186">
    <property type="entry name" value="SPASM"/>
    <property type="match status" value="1"/>
</dbReference>
<dbReference type="GO" id="GO:0003824">
    <property type="term" value="F:catalytic activity"/>
    <property type="evidence" value="ECO:0007669"/>
    <property type="project" value="InterPro"/>
</dbReference>
<dbReference type="PATRIC" id="fig|1006576.9.peg.759"/>
<dbReference type="AlphaFoldDB" id="A0A0C7P1C9"/>
<dbReference type="OrthoDB" id="9782387at2"/>
<organism evidence="6 7">
    <name type="scientific">Defluviitoga tunisiensis</name>
    <dbReference type="NCBI Taxonomy" id="1006576"/>
    <lineage>
        <taxon>Bacteria</taxon>
        <taxon>Thermotogati</taxon>
        <taxon>Thermotogota</taxon>
        <taxon>Thermotogae</taxon>
        <taxon>Petrotogales</taxon>
        <taxon>Petrotogaceae</taxon>
        <taxon>Defluviitoga</taxon>
    </lineage>
</organism>
<dbReference type="InterPro" id="IPR007197">
    <property type="entry name" value="rSAM"/>
</dbReference>